<keyword evidence="3" id="KW-1185">Reference proteome</keyword>
<organism evidence="2 3">
    <name type="scientific">Tolypocladium capitatum</name>
    <dbReference type="NCBI Taxonomy" id="45235"/>
    <lineage>
        <taxon>Eukaryota</taxon>
        <taxon>Fungi</taxon>
        <taxon>Dikarya</taxon>
        <taxon>Ascomycota</taxon>
        <taxon>Pezizomycotina</taxon>
        <taxon>Sordariomycetes</taxon>
        <taxon>Hypocreomycetidae</taxon>
        <taxon>Hypocreales</taxon>
        <taxon>Ophiocordycipitaceae</taxon>
        <taxon>Tolypocladium</taxon>
    </lineage>
</organism>
<evidence type="ECO:0000313" key="2">
    <source>
        <dbReference type="EMBL" id="PNY30034.1"/>
    </source>
</evidence>
<evidence type="ECO:0000313" key="3">
    <source>
        <dbReference type="Proteomes" id="UP000236621"/>
    </source>
</evidence>
<feature type="compositionally biased region" description="Polar residues" evidence="1">
    <location>
        <begin position="50"/>
        <end position="59"/>
    </location>
</feature>
<protein>
    <recommendedName>
        <fullName evidence="4">CRIB domain-containing protein</fullName>
    </recommendedName>
</protein>
<feature type="compositionally biased region" description="Pro residues" evidence="1">
    <location>
        <begin position="321"/>
        <end position="330"/>
    </location>
</feature>
<dbReference type="STRING" id="45235.A0A2K3QR69"/>
<feature type="region of interest" description="Disordered" evidence="1">
    <location>
        <begin position="236"/>
        <end position="511"/>
    </location>
</feature>
<feature type="compositionally biased region" description="Low complexity" evidence="1">
    <location>
        <begin position="452"/>
        <end position="462"/>
    </location>
</feature>
<evidence type="ECO:0000256" key="1">
    <source>
        <dbReference type="SAM" id="MobiDB-lite"/>
    </source>
</evidence>
<feature type="compositionally biased region" description="Basic residues" evidence="1">
    <location>
        <begin position="157"/>
        <end position="169"/>
    </location>
</feature>
<proteinExistence type="predicted"/>
<feature type="compositionally biased region" description="Polar residues" evidence="1">
    <location>
        <begin position="137"/>
        <end position="147"/>
    </location>
</feature>
<sequence>MISASAIALYSEHPRYSYSQYYDHGVVPTKPIRRVPPDESRPPAALSRVVQPSNPSPEQLSAARLARFPDPAVDGPPSPGQLRLLNKQMKRVARLHRQHGHRAASLEPPSLTSMPGADPAPWELALDNRSLDRRASIRSNESESTSPSRDRPESAHSSRRSFFHRRARSKRESSSHSSSASSVYSAELPVDAGPAGSKESIIPAIFSRRKPSRHDAAQQPRRLQISGPFNFQHVAHKQRGDHAADLRPGSRIEPANGPTSAPGAMNSSNPPSQYLHGRYDGFYDAGAPRPPLFPRHTAPAPGPRRLTKQARSQDQFRRSPPRAPTRPPLSPVHSHASSPFSIIPPPRVSSRQSTHQNLHDCVASATADRPQTSSGFCRPRPFSPLAPTEHPQSAAYRDPTPMPEHEASSPVPAGAHDVAWPLPSPNAASYETALPDVPEEDEHHGPARRSRLSLASNNSSLRGSQSVPMLRSTAMSQRPMSGASETLGPSDASAARPATNIGTRNEDEPELATFRESWEDDIDYCYEHEAEADCNYQWERPSLDFARDHDPPSAPMAFGDRDMAEMRPSGLAQASLHTLSPVPHDVPAASPASQTSIGVGREAAIPMTVPAVASNFSLPRGDRKSLRPLDVTGSHCTSGVLGFKESQGFTLSPSLLIPCDYQRQVLQETERRVYPEYDEHSGLHRHAAYYDEDAMRCSTSTTMTDSTSRSNSTGQRHMSAASSRTTLTRHTESSTSLNKMVANAGAVDAEPFPTTNLTDRLPLDSEPGSRCPPPRDVLPELVSFLSTSGASKSHHKSHASESFVPGEALPLKSHDVSRPWRQRARTISLSIHAPPPVGPYAL</sequence>
<feature type="compositionally biased region" description="Polar residues" evidence="1">
    <location>
        <begin position="714"/>
        <end position="736"/>
    </location>
</feature>
<feature type="region of interest" description="Disordered" evidence="1">
    <location>
        <begin position="749"/>
        <end position="774"/>
    </location>
</feature>
<dbReference type="EMBL" id="NRSZ01000014">
    <property type="protein sequence ID" value="PNY30034.1"/>
    <property type="molecule type" value="Genomic_DNA"/>
</dbReference>
<reference evidence="2 3" key="1">
    <citation type="submission" date="2017-08" db="EMBL/GenBank/DDBJ databases">
        <title>Harnessing the power of phylogenomics to disentangle the directionality and signatures of interkingdom host jumping in the parasitic fungal genus Tolypocladium.</title>
        <authorList>
            <person name="Quandt C.A."/>
            <person name="Patterson W."/>
            <person name="Spatafora J.W."/>
        </authorList>
    </citation>
    <scope>NUCLEOTIDE SEQUENCE [LARGE SCALE GENOMIC DNA]</scope>
    <source>
        <strain evidence="2 3">CBS 113982</strain>
    </source>
</reference>
<feature type="compositionally biased region" description="Basic residues" evidence="1">
    <location>
        <begin position="91"/>
        <end position="102"/>
    </location>
</feature>
<accession>A0A2K3QR69</accession>
<feature type="compositionally biased region" description="Basic and acidic residues" evidence="1">
    <location>
        <begin position="238"/>
        <end position="250"/>
    </location>
</feature>
<evidence type="ECO:0008006" key="4">
    <source>
        <dbReference type="Google" id="ProtNLM"/>
    </source>
</evidence>
<feature type="region of interest" description="Disordered" evidence="1">
    <location>
        <begin position="29"/>
        <end position="61"/>
    </location>
</feature>
<dbReference type="AlphaFoldDB" id="A0A2K3QR69"/>
<gene>
    <name evidence="2" type="ORF">TCAP_00050</name>
</gene>
<dbReference type="Proteomes" id="UP000236621">
    <property type="component" value="Unassembled WGS sequence"/>
</dbReference>
<comment type="caution">
    <text evidence="2">The sequence shown here is derived from an EMBL/GenBank/DDBJ whole genome shotgun (WGS) entry which is preliminary data.</text>
</comment>
<dbReference type="OrthoDB" id="498543at2759"/>
<feature type="region of interest" description="Disordered" evidence="1">
    <location>
        <begin position="700"/>
        <end position="736"/>
    </location>
</feature>
<feature type="compositionally biased region" description="Polar residues" evidence="1">
    <location>
        <begin position="463"/>
        <end position="479"/>
    </location>
</feature>
<feature type="region of interest" description="Disordered" evidence="1">
    <location>
        <begin position="91"/>
        <end position="197"/>
    </location>
</feature>
<feature type="compositionally biased region" description="Low complexity" evidence="1">
    <location>
        <begin position="175"/>
        <end position="186"/>
    </location>
</feature>
<feature type="compositionally biased region" description="Low complexity" evidence="1">
    <location>
        <begin position="700"/>
        <end position="713"/>
    </location>
</feature>
<name>A0A2K3QR69_9HYPO</name>